<name>A0A4P6XKG8_9ASCO</name>
<feature type="domain" description="Rhodanese" evidence="4">
    <location>
        <begin position="23"/>
        <end position="140"/>
    </location>
</feature>
<evidence type="ECO:0000259" key="4">
    <source>
        <dbReference type="PROSITE" id="PS50206"/>
    </source>
</evidence>
<protein>
    <recommendedName>
        <fullName evidence="3">Sulfurtransferase</fullName>
    </recommendedName>
</protein>
<feature type="domain" description="Rhodanese" evidence="4">
    <location>
        <begin position="184"/>
        <end position="305"/>
    </location>
</feature>
<dbReference type="PANTHER" id="PTHR11364:SF27">
    <property type="entry name" value="SULFURTRANSFERASE"/>
    <property type="match status" value="1"/>
</dbReference>
<dbReference type="SUPFAM" id="SSF52821">
    <property type="entry name" value="Rhodanese/Cell cycle control phosphatase"/>
    <property type="match status" value="2"/>
</dbReference>
<dbReference type="Pfam" id="PF00581">
    <property type="entry name" value="Rhodanese"/>
    <property type="match status" value="2"/>
</dbReference>
<dbReference type="SMART" id="SM00450">
    <property type="entry name" value="RHOD"/>
    <property type="match status" value="2"/>
</dbReference>
<evidence type="ECO:0000256" key="1">
    <source>
        <dbReference type="ARBA" id="ARBA00022679"/>
    </source>
</evidence>
<proteinExistence type="predicted"/>
<dbReference type="PANTHER" id="PTHR11364">
    <property type="entry name" value="THIOSULFATE SULFERTANSFERASE"/>
    <property type="match status" value="1"/>
</dbReference>
<dbReference type="AlphaFoldDB" id="A0A4P6XKG8"/>
<dbReference type="STRING" id="2163413.A0A4P6XKG8"/>
<organism evidence="5 6">
    <name type="scientific">Metschnikowia aff. pulcherrima</name>
    <dbReference type="NCBI Taxonomy" id="2163413"/>
    <lineage>
        <taxon>Eukaryota</taxon>
        <taxon>Fungi</taxon>
        <taxon>Dikarya</taxon>
        <taxon>Ascomycota</taxon>
        <taxon>Saccharomycotina</taxon>
        <taxon>Pichiomycetes</taxon>
        <taxon>Metschnikowiaceae</taxon>
        <taxon>Metschnikowia</taxon>
    </lineage>
</organism>
<keyword evidence="1 3" id="KW-0808">Transferase</keyword>
<gene>
    <name evidence="5" type="primary">MPUL0B10550</name>
    <name evidence="5" type="ORF">METSCH_B10550</name>
</gene>
<dbReference type="GO" id="GO:0004792">
    <property type="term" value="F:thiosulfate-cyanide sulfurtransferase activity"/>
    <property type="evidence" value="ECO:0007669"/>
    <property type="project" value="InterPro"/>
</dbReference>
<dbReference type="InterPro" id="IPR001763">
    <property type="entry name" value="Rhodanese-like_dom"/>
</dbReference>
<dbReference type="CDD" id="cd01449">
    <property type="entry name" value="TST_Repeat_2"/>
    <property type="match status" value="1"/>
</dbReference>
<dbReference type="InterPro" id="IPR036873">
    <property type="entry name" value="Rhodanese-like_dom_sf"/>
</dbReference>
<evidence type="ECO:0000256" key="3">
    <source>
        <dbReference type="RuleBase" id="RU000507"/>
    </source>
</evidence>
<evidence type="ECO:0000313" key="6">
    <source>
        <dbReference type="Proteomes" id="UP000292447"/>
    </source>
</evidence>
<keyword evidence="2" id="KW-0677">Repeat</keyword>
<dbReference type="CDD" id="cd01448">
    <property type="entry name" value="TST_Repeat_1"/>
    <property type="match status" value="1"/>
</dbReference>
<dbReference type="EMBL" id="CP034457">
    <property type="protein sequence ID" value="QBM87842.1"/>
    <property type="molecule type" value="Genomic_DNA"/>
</dbReference>
<dbReference type="PROSITE" id="PS50206">
    <property type="entry name" value="RHODANESE_3"/>
    <property type="match status" value="2"/>
</dbReference>
<evidence type="ECO:0000313" key="5">
    <source>
        <dbReference type="EMBL" id="QBM87842.1"/>
    </source>
</evidence>
<evidence type="ECO:0000256" key="2">
    <source>
        <dbReference type="ARBA" id="ARBA00022737"/>
    </source>
</evidence>
<keyword evidence="5" id="KW-0670">Pyruvate</keyword>
<accession>A0A4P6XKG8</accession>
<keyword evidence="6" id="KW-1185">Reference proteome</keyword>
<dbReference type="Gene3D" id="3.40.250.10">
    <property type="entry name" value="Rhodanese-like domain"/>
    <property type="match status" value="2"/>
</dbReference>
<sequence>MTSKILSRVKLVDFHAAKKLLAGNPGTVPVDATWYMPNSPHNAREQFQNEDRIPGAVFFDLDKVCDPNSKYPHMLPLQEIFNSEVGELGISRESPVLVYDRSGIFSGPRAAWTFALFGHENVYLLDHYKAYKAIADCSLSESESDVKPGPKSYKGIGESEFLQQYKSQVIEFEELEELVRSKQLAERYFALDARSSGRFTGADPEPRKGLSSGHVPGLLSLPFSKVLDSDGHYKSREELAELFKTDLGIELTQPLQKEGIIVMCGTGVSAVILQIAIHKVAPELPVRVYDGSWTEWAQRAPELIEKD</sequence>
<dbReference type="InterPro" id="IPR045078">
    <property type="entry name" value="TST/MPST-like"/>
</dbReference>
<dbReference type="Proteomes" id="UP000292447">
    <property type="component" value="Chromosome II"/>
</dbReference>
<dbReference type="GO" id="GO:0005739">
    <property type="term" value="C:mitochondrion"/>
    <property type="evidence" value="ECO:0007669"/>
    <property type="project" value="TreeGrafter"/>
</dbReference>
<reference evidence="6" key="1">
    <citation type="submission" date="2019-03" db="EMBL/GenBank/DDBJ databases">
        <title>Snf2 controls pulcherriminic acid biosynthesis and connects pigmentation and antifungal activity of the yeast Metschnikowia pulcherrima.</title>
        <authorList>
            <person name="Gore-Lloyd D."/>
            <person name="Sumann I."/>
            <person name="Brachmann A.O."/>
            <person name="Schneeberger K."/>
            <person name="Ortiz-Merino R.A."/>
            <person name="Moreno-Beltran M."/>
            <person name="Schlaefli M."/>
            <person name="Kirner P."/>
            <person name="Santos Kron A."/>
            <person name="Wolfe K.H."/>
            <person name="Piel J."/>
            <person name="Ahrens C.H."/>
            <person name="Henk D."/>
            <person name="Freimoser F.M."/>
        </authorList>
    </citation>
    <scope>NUCLEOTIDE SEQUENCE [LARGE SCALE GENOMIC DNA]</scope>
    <source>
        <strain evidence="6">APC 1.2</strain>
    </source>
</reference>
<dbReference type="PROSITE" id="PS00683">
    <property type="entry name" value="RHODANESE_2"/>
    <property type="match status" value="1"/>
</dbReference>
<dbReference type="InterPro" id="IPR001307">
    <property type="entry name" value="Thiosulphate_STrfase_CS"/>
</dbReference>